<dbReference type="Gene3D" id="3.40.50.300">
    <property type="entry name" value="P-loop containing nucleotide triphosphate hydrolases"/>
    <property type="match status" value="1"/>
</dbReference>
<dbReference type="HAMAP" id="MF_00238">
    <property type="entry name" value="Cytidyl_kinase_type1"/>
    <property type="match status" value="1"/>
</dbReference>
<evidence type="ECO:0000313" key="10">
    <source>
        <dbReference type="EMBL" id="CAA9300188.1"/>
    </source>
</evidence>
<proteinExistence type="inferred from homology"/>
<dbReference type="GO" id="GO:0036431">
    <property type="term" value="F:dCMP kinase activity"/>
    <property type="evidence" value="ECO:0007669"/>
    <property type="project" value="InterPro"/>
</dbReference>
<keyword evidence="2 8" id="KW-0808">Transferase</keyword>
<sequence>MQKIIVAIDGYSACGKSTTAKAVAARLGYSYIDTGAMYRAVTLYFCEHYVSLTNVREVEAALRSIKIHFSYNPALGKSETYLNGLNVEHEIRKMYISAKVSDVSALPQVRREMVQQQQRMGQKKGIVMDGRDIGTFVFPAAELKIFMTADLMVRARRRQLELSEREEYVELDEILDNLKTRDRIDTTRAENPLTQAADAYVLDTTHITTEEQVDFVVNLAQSRMIDVNPANGNQSANV</sequence>
<dbReference type="CDD" id="cd02020">
    <property type="entry name" value="CMPK"/>
    <property type="match status" value="1"/>
</dbReference>
<dbReference type="GO" id="GO:0015949">
    <property type="term" value="P:nucleobase-containing small molecule interconversion"/>
    <property type="evidence" value="ECO:0007669"/>
    <property type="project" value="TreeGrafter"/>
</dbReference>
<evidence type="ECO:0000256" key="3">
    <source>
        <dbReference type="ARBA" id="ARBA00022741"/>
    </source>
</evidence>
<dbReference type="EC" id="2.7.4.25" evidence="8"/>
<dbReference type="GO" id="GO:0006220">
    <property type="term" value="P:pyrimidine nucleotide metabolic process"/>
    <property type="evidence" value="ECO:0007669"/>
    <property type="project" value="UniProtKB-UniRule"/>
</dbReference>
<dbReference type="GO" id="GO:0005524">
    <property type="term" value="F:ATP binding"/>
    <property type="evidence" value="ECO:0007669"/>
    <property type="project" value="UniProtKB-UniRule"/>
</dbReference>
<comment type="catalytic activity">
    <reaction evidence="7 8">
        <text>CMP + ATP = CDP + ADP</text>
        <dbReference type="Rhea" id="RHEA:11600"/>
        <dbReference type="ChEBI" id="CHEBI:30616"/>
        <dbReference type="ChEBI" id="CHEBI:58069"/>
        <dbReference type="ChEBI" id="CHEBI:60377"/>
        <dbReference type="ChEBI" id="CHEBI:456216"/>
        <dbReference type="EC" id="2.7.4.25"/>
    </reaction>
</comment>
<dbReference type="InterPro" id="IPR027417">
    <property type="entry name" value="P-loop_NTPase"/>
</dbReference>
<evidence type="ECO:0000256" key="2">
    <source>
        <dbReference type="ARBA" id="ARBA00022679"/>
    </source>
</evidence>
<dbReference type="SUPFAM" id="SSF52540">
    <property type="entry name" value="P-loop containing nucleoside triphosphate hydrolases"/>
    <property type="match status" value="1"/>
</dbReference>
<reference evidence="10" key="1">
    <citation type="submission" date="2020-02" db="EMBL/GenBank/DDBJ databases">
        <authorList>
            <person name="Meier V. D."/>
        </authorList>
    </citation>
    <scope>NUCLEOTIDE SEQUENCE</scope>
    <source>
        <strain evidence="10">AVDCRST_MAG56</strain>
    </source>
</reference>
<dbReference type="Pfam" id="PF02224">
    <property type="entry name" value="Cytidylate_kin"/>
    <property type="match status" value="1"/>
</dbReference>
<organism evidence="10">
    <name type="scientific">uncultured Cytophagales bacterium</name>
    <dbReference type="NCBI Taxonomy" id="158755"/>
    <lineage>
        <taxon>Bacteria</taxon>
        <taxon>Pseudomonadati</taxon>
        <taxon>Bacteroidota</taxon>
        <taxon>Sphingobacteriia</taxon>
        <taxon>Sphingobacteriales</taxon>
        <taxon>environmental samples</taxon>
    </lineage>
</organism>
<name>A0A6J4KBU2_9SPHI</name>
<evidence type="ECO:0000256" key="1">
    <source>
        <dbReference type="ARBA" id="ARBA00009427"/>
    </source>
</evidence>
<gene>
    <name evidence="8" type="primary">cmk</name>
    <name evidence="10" type="ORF">AVDCRST_MAG56-5354</name>
</gene>
<evidence type="ECO:0000256" key="8">
    <source>
        <dbReference type="HAMAP-Rule" id="MF_00238"/>
    </source>
</evidence>
<evidence type="ECO:0000256" key="7">
    <source>
        <dbReference type="ARBA" id="ARBA00048478"/>
    </source>
</evidence>
<comment type="subcellular location">
    <subcellularLocation>
        <location evidence="8">Cytoplasm</location>
    </subcellularLocation>
</comment>
<dbReference type="PANTHER" id="PTHR21299:SF2">
    <property type="entry name" value="CYTIDYLATE KINASE"/>
    <property type="match status" value="1"/>
</dbReference>
<evidence type="ECO:0000259" key="9">
    <source>
        <dbReference type="Pfam" id="PF02224"/>
    </source>
</evidence>
<comment type="similarity">
    <text evidence="1 8">Belongs to the cytidylate kinase family. Type 1 subfamily.</text>
</comment>
<evidence type="ECO:0000256" key="4">
    <source>
        <dbReference type="ARBA" id="ARBA00022777"/>
    </source>
</evidence>
<accession>A0A6J4KBU2</accession>
<feature type="domain" description="Cytidylate kinase" evidence="9">
    <location>
        <begin position="6"/>
        <end position="221"/>
    </location>
</feature>
<dbReference type="PANTHER" id="PTHR21299">
    <property type="entry name" value="CYTIDYLATE KINASE/PANTOATE-BETA-ALANINE LIGASE"/>
    <property type="match status" value="1"/>
</dbReference>
<protein>
    <recommendedName>
        <fullName evidence="8">Cytidylate kinase</fullName>
        <shortName evidence="8">CK</shortName>
        <ecNumber evidence="8">2.7.4.25</ecNumber>
    </recommendedName>
    <alternativeName>
        <fullName evidence="8">Cytidine monophosphate kinase</fullName>
        <shortName evidence="8">CMP kinase</shortName>
    </alternativeName>
</protein>
<keyword evidence="4 8" id="KW-0418">Kinase</keyword>
<dbReference type="InterPro" id="IPR003136">
    <property type="entry name" value="Cytidylate_kin"/>
</dbReference>
<dbReference type="InterPro" id="IPR011994">
    <property type="entry name" value="Cytidylate_kinase_dom"/>
</dbReference>
<dbReference type="GO" id="GO:0005829">
    <property type="term" value="C:cytosol"/>
    <property type="evidence" value="ECO:0007669"/>
    <property type="project" value="TreeGrafter"/>
</dbReference>
<keyword evidence="3 8" id="KW-0547">Nucleotide-binding</keyword>
<dbReference type="NCBIfam" id="TIGR00017">
    <property type="entry name" value="cmk"/>
    <property type="match status" value="1"/>
</dbReference>
<feature type="binding site" evidence="8">
    <location>
        <begin position="10"/>
        <end position="18"/>
    </location>
    <ligand>
        <name>ATP</name>
        <dbReference type="ChEBI" id="CHEBI:30616"/>
    </ligand>
</feature>
<evidence type="ECO:0000256" key="6">
    <source>
        <dbReference type="ARBA" id="ARBA00047615"/>
    </source>
</evidence>
<keyword evidence="8" id="KW-0963">Cytoplasm</keyword>
<comment type="catalytic activity">
    <reaction evidence="6 8">
        <text>dCMP + ATP = dCDP + ADP</text>
        <dbReference type="Rhea" id="RHEA:25094"/>
        <dbReference type="ChEBI" id="CHEBI:30616"/>
        <dbReference type="ChEBI" id="CHEBI:57566"/>
        <dbReference type="ChEBI" id="CHEBI:58593"/>
        <dbReference type="ChEBI" id="CHEBI:456216"/>
        <dbReference type="EC" id="2.7.4.25"/>
    </reaction>
</comment>
<dbReference type="EMBL" id="CADCTQ010000445">
    <property type="protein sequence ID" value="CAA9300188.1"/>
    <property type="molecule type" value="Genomic_DNA"/>
</dbReference>
<evidence type="ECO:0000256" key="5">
    <source>
        <dbReference type="ARBA" id="ARBA00022840"/>
    </source>
</evidence>
<dbReference type="AlphaFoldDB" id="A0A6J4KBU2"/>
<keyword evidence="5 8" id="KW-0067">ATP-binding</keyword>